<evidence type="ECO:0000313" key="2">
    <source>
        <dbReference type="EMBL" id="PUZ54069.1"/>
    </source>
</evidence>
<accession>A0A2T7DER0</accession>
<reference evidence="2 3" key="1">
    <citation type="submission" date="2018-04" db="EMBL/GenBank/DDBJ databases">
        <title>WGS assembly of Panicum hallii var. hallii HAL2.</title>
        <authorList>
            <person name="Lovell J."/>
            <person name="Jenkins J."/>
            <person name="Lowry D."/>
            <person name="Mamidi S."/>
            <person name="Sreedasyam A."/>
            <person name="Weng X."/>
            <person name="Barry K."/>
            <person name="Bonette J."/>
            <person name="Campitelli B."/>
            <person name="Daum C."/>
            <person name="Gordon S."/>
            <person name="Gould B."/>
            <person name="Lipzen A."/>
            <person name="MacQueen A."/>
            <person name="Palacio-Mejia J."/>
            <person name="Plott C."/>
            <person name="Shakirov E."/>
            <person name="Shu S."/>
            <person name="Yoshinaga Y."/>
            <person name="Zane M."/>
            <person name="Rokhsar D."/>
            <person name="Grimwood J."/>
            <person name="Schmutz J."/>
            <person name="Juenger T."/>
        </authorList>
    </citation>
    <scope>NUCLEOTIDE SEQUENCE [LARGE SCALE GENOMIC DNA]</scope>
    <source>
        <strain evidence="3">cv. HAL2</strain>
    </source>
</reference>
<protein>
    <submittedName>
        <fullName evidence="2">Uncharacterized protein</fullName>
    </submittedName>
</protein>
<dbReference type="AlphaFoldDB" id="A0A2T7DER0"/>
<dbReference type="Proteomes" id="UP000244336">
    <property type="component" value="Chromosome 5"/>
</dbReference>
<proteinExistence type="predicted"/>
<gene>
    <name evidence="2" type="ORF">GQ55_5G100100</name>
</gene>
<name>A0A2T7DER0_9POAL</name>
<dbReference type="Gramene" id="PUZ54069">
    <property type="protein sequence ID" value="PUZ54069"/>
    <property type="gene ID" value="GQ55_5G100100"/>
</dbReference>
<sequence>MDSGSSRLPSLPCSLSPGWQNAASSTMGTPTHSLVQDEWKNAYRLLLSLTLKIFLYEKIKARHLQLMHQVSSRRDSASATNRDAKCFISIRSRGRFLKFYLICDSQ</sequence>
<feature type="compositionally biased region" description="Low complexity" evidence="1">
    <location>
        <begin position="1"/>
        <end position="17"/>
    </location>
</feature>
<dbReference type="EMBL" id="CM009753">
    <property type="protein sequence ID" value="PUZ54069.1"/>
    <property type="molecule type" value="Genomic_DNA"/>
</dbReference>
<keyword evidence="3" id="KW-1185">Reference proteome</keyword>
<evidence type="ECO:0000313" key="3">
    <source>
        <dbReference type="Proteomes" id="UP000244336"/>
    </source>
</evidence>
<feature type="region of interest" description="Disordered" evidence="1">
    <location>
        <begin position="1"/>
        <end position="31"/>
    </location>
</feature>
<evidence type="ECO:0000256" key="1">
    <source>
        <dbReference type="SAM" id="MobiDB-lite"/>
    </source>
</evidence>
<feature type="compositionally biased region" description="Polar residues" evidence="1">
    <location>
        <begin position="18"/>
        <end position="31"/>
    </location>
</feature>
<organism evidence="2 3">
    <name type="scientific">Panicum hallii var. hallii</name>
    <dbReference type="NCBI Taxonomy" id="1504633"/>
    <lineage>
        <taxon>Eukaryota</taxon>
        <taxon>Viridiplantae</taxon>
        <taxon>Streptophyta</taxon>
        <taxon>Embryophyta</taxon>
        <taxon>Tracheophyta</taxon>
        <taxon>Spermatophyta</taxon>
        <taxon>Magnoliopsida</taxon>
        <taxon>Liliopsida</taxon>
        <taxon>Poales</taxon>
        <taxon>Poaceae</taxon>
        <taxon>PACMAD clade</taxon>
        <taxon>Panicoideae</taxon>
        <taxon>Panicodae</taxon>
        <taxon>Paniceae</taxon>
        <taxon>Panicinae</taxon>
        <taxon>Panicum</taxon>
        <taxon>Panicum sect. Panicum</taxon>
    </lineage>
</organism>